<dbReference type="PANTHER" id="PTHR37483:SF1">
    <property type="entry name" value="UPF0125 PROTEIN RATB"/>
    <property type="match status" value="1"/>
</dbReference>
<name>A0A916VII0_9GAMM</name>
<comment type="caution">
    <text evidence="3">The sequence shown here is derived from an EMBL/GenBank/DDBJ whole genome shotgun (WGS) entry which is preliminary data.</text>
</comment>
<dbReference type="InterPro" id="IPR005346">
    <property type="entry name" value="RnfH"/>
</dbReference>
<comment type="similarity">
    <text evidence="1 2">Belongs to the UPF0125 (RnfH) family.</text>
</comment>
<evidence type="ECO:0000256" key="1">
    <source>
        <dbReference type="ARBA" id="ARBA00010645"/>
    </source>
</evidence>
<sequence length="109" mass="12069">MADQVLDNMSGIAVSVVYALPEKQDVRKVVVQPGTTAMGAILESQILSDHPELDADELKVGVFASLLDGRSRPLPAQYEVKSGDRLEIYRPLLIDPKQARLQRAKKRRS</sequence>
<dbReference type="RefSeq" id="WP_229694642.1">
    <property type="nucleotide sequence ID" value="NZ_BMIY01000007.1"/>
</dbReference>
<dbReference type="SUPFAM" id="SSF54285">
    <property type="entry name" value="MoaD/ThiS"/>
    <property type="match status" value="1"/>
</dbReference>
<gene>
    <name evidence="3" type="ORF">GCM10011403_17220</name>
</gene>
<protein>
    <recommendedName>
        <fullName evidence="2">UPF0125 protein GCM10011403_17220</fullName>
    </recommendedName>
</protein>
<organism evidence="3 4">
    <name type="scientific">Pseudohongiella nitratireducens</name>
    <dbReference type="NCBI Taxonomy" id="1768907"/>
    <lineage>
        <taxon>Bacteria</taxon>
        <taxon>Pseudomonadati</taxon>
        <taxon>Pseudomonadota</taxon>
        <taxon>Gammaproteobacteria</taxon>
        <taxon>Pseudomonadales</taxon>
        <taxon>Pseudohongiellaceae</taxon>
        <taxon>Pseudohongiella</taxon>
    </lineage>
</organism>
<evidence type="ECO:0000256" key="2">
    <source>
        <dbReference type="HAMAP-Rule" id="MF_00460"/>
    </source>
</evidence>
<dbReference type="AlphaFoldDB" id="A0A916VII0"/>
<dbReference type="NCBIfam" id="NF002490">
    <property type="entry name" value="PRK01777.1"/>
    <property type="match status" value="1"/>
</dbReference>
<dbReference type="Gene3D" id="3.10.20.280">
    <property type="entry name" value="RnfH-like"/>
    <property type="match status" value="1"/>
</dbReference>
<evidence type="ECO:0000313" key="4">
    <source>
        <dbReference type="Proteomes" id="UP000627715"/>
    </source>
</evidence>
<proteinExistence type="inferred from homology"/>
<accession>A0A916VII0</accession>
<dbReference type="InterPro" id="IPR016155">
    <property type="entry name" value="Mopterin_synth/thiamin_S_b"/>
</dbReference>
<dbReference type="Pfam" id="PF03658">
    <property type="entry name" value="Ub-RnfH"/>
    <property type="match status" value="1"/>
</dbReference>
<keyword evidence="4" id="KW-1185">Reference proteome</keyword>
<dbReference type="HAMAP" id="MF_00460">
    <property type="entry name" value="UPF0125_RnfH"/>
    <property type="match status" value="1"/>
</dbReference>
<dbReference type="EMBL" id="BMIY01000007">
    <property type="protein sequence ID" value="GFZ75625.1"/>
    <property type="molecule type" value="Genomic_DNA"/>
</dbReference>
<evidence type="ECO:0000313" key="3">
    <source>
        <dbReference type="EMBL" id="GFZ75625.1"/>
    </source>
</evidence>
<reference evidence="3" key="1">
    <citation type="journal article" date="2014" name="Int. J. Syst. Evol. Microbiol.">
        <title>Complete genome sequence of Corynebacterium casei LMG S-19264T (=DSM 44701T), isolated from a smear-ripened cheese.</title>
        <authorList>
            <consortium name="US DOE Joint Genome Institute (JGI-PGF)"/>
            <person name="Walter F."/>
            <person name="Albersmeier A."/>
            <person name="Kalinowski J."/>
            <person name="Ruckert C."/>
        </authorList>
    </citation>
    <scope>NUCLEOTIDE SEQUENCE</scope>
    <source>
        <strain evidence="3">CGMCC 1.15425</strain>
    </source>
</reference>
<reference evidence="3" key="2">
    <citation type="submission" date="2020-09" db="EMBL/GenBank/DDBJ databases">
        <authorList>
            <person name="Sun Q."/>
            <person name="Zhou Y."/>
        </authorList>
    </citation>
    <scope>NUCLEOTIDE SEQUENCE</scope>
    <source>
        <strain evidence="3">CGMCC 1.15425</strain>
    </source>
</reference>
<dbReference type="InterPro" id="IPR037021">
    <property type="entry name" value="RnfH_sf"/>
</dbReference>
<dbReference type="Proteomes" id="UP000627715">
    <property type="component" value="Unassembled WGS sequence"/>
</dbReference>
<dbReference type="PANTHER" id="PTHR37483">
    <property type="entry name" value="UPF0125 PROTEIN RATB"/>
    <property type="match status" value="1"/>
</dbReference>